<comment type="caution">
    <text evidence="11">The sequence shown here is derived from an EMBL/GenBank/DDBJ whole genome shotgun (WGS) entry which is preliminary data.</text>
</comment>
<keyword evidence="3 10" id="KW-0812">Transmembrane</keyword>
<dbReference type="AlphaFoldDB" id="A0A4U1MCZ1"/>
<feature type="transmembrane region" description="Helical" evidence="10">
    <location>
        <begin position="59"/>
        <end position="79"/>
    </location>
</feature>
<dbReference type="GO" id="GO:0005886">
    <property type="term" value="C:plasma membrane"/>
    <property type="evidence" value="ECO:0007669"/>
    <property type="project" value="UniProtKB-SubCell"/>
</dbReference>
<dbReference type="OrthoDB" id="9815830at2"/>
<comment type="similarity">
    <text evidence="7 10">Belongs to the fluoride channel Fluc/FEX (TC 1.A.43) family.</text>
</comment>
<dbReference type="EMBL" id="SWFM01000007">
    <property type="protein sequence ID" value="TKD67930.1"/>
    <property type="molecule type" value="Genomic_DNA"/>
</dbReference>
<evidence type="ECO:0000313" key="12">
    <source>
        <dbReference type="Proteomes" id="UP000310541"/>
    </source>
</evidence>
<keyword evidence="10" id="KW-0813">Transport</keyword>
<evidence type="ECO:0000256" key="3">
    <source>
        <dbReference type="ARBA" id="ARBA00022692"/>
    </source>
</evidence>
<dbReference type="HAMAP" id="MF_00454">
    <property type="entry name" value="FluC"/>
    <property type="match status" value="1"/>
</dbReference>
<organism evidence="11 12">
    <name type="scientific">Guptibacillus hwajinpoensis</name>
    <dbReference type="NCBI Taxonomy" id="208199"/>
    <lineage>
        <taxon>Bacteria</taxon>
        <taxon>Bacillati</taxon>
        <taxon>Bacillota</taxon>
        <taxon>Bacilli</taxon>
        <taxon>Bacillales</taxon>
        <taxon>Guptibacillaceae</taxon>
        <taxon>Guptibacillus</taxon>
    </lineage>
</organism>
<protein>
    <recommendedName>
        <fullName evidence="10">Fluoride-specific ion channel FluC</fullName>
    </recommendedName>
</protein>
<keyword evidence="10" id="KW-0915">Sodium</keyword>
<evidence type="ECO:0000256" key="8">
    <source>
        <dbReference type="ARBA" id="ARBA00035585"/>
    </source>
</evidence>
<keyword evidence="4 10" id="KW-1133">Transmembrane helix</keyword>
<keyword evidence="10" id="KW-0479">Metal-binding</keyword>
<feature type="transmembrane region" description="Helical" evidence="10">
    <location>
        <begin position="6"/>
        <end position="25"/>
    </location>
</feature>
<dbReference type="PANTHER" id="PTHR28259">
    <property type="entry name" value="FLUORIDE EXPORT PROTEIN 1-RELATED"/>
    <property type="match status" value="1"/>
</dbReference>
<evidence type="ECO:0000256" key="9">
    <source>
        <dbReference type="ARBA" id="ARBA00049940"/>
    </source>
</evidence>
<evidence type="ECO:0000256" key="10">
    <source>
        <dbReference type="HAMAP-Rule" id="MF_00454"/>
    </source>
</evidence>
<keyword evidence="10" id="KW-0406">Ion transport</keyword>
<gene>
    <name evidence="10" type="primary">fluC</name>
    <name evidence="10" type="synonym">crcB</name>
    <name evidence="11" type="ORF">FBF83_17935</name>
</gene>
<comment type="function">
    <text evidence="9 10">Fluoride-specific ion channel. Important for reducing fluoride concentration in the cell, thus reducing its toxicity.</text>
</comment>
<evidence type="ECO:0000313" key="11">
    <source>
        <dbReference type="EMBL" id="TKD67930.1"/>
    </source>
</evidence>
<dbReference type="GO" id="GO:0062054">
    <property type="term" value="F:fluoride channel activity"/>
    <property type="evidence" value="ECO:0007669"/>
    <property type="project" value="UniProtKB-UniRule"/>
</dbReference>
<keyword evidence="6 10" id="KW-0407">Ion channel</keyword>
<evidence type="ECO:0000256" key="6">
    <source>
        <dbReference type="ARBA" id="ARBA00023303"/>
    </source>
</evidence>
<dbReference type="RefSeq" id="WP_136948528.1">
    <property type="nucleotide sequence ID" value="NZ_SWFM01000007.1"/>
</dbReference>
<feature type="transmembrane region" description="Helical" evidence="10">
    <location>
        <begin position="32"/>
        <end position="53"/>
    </location>
</feature>
<dbReference type="PANTHER" id="PTHR28259:SF1">
    <property type="entry name" value="FLUORIDE EXPORT PROTEIN 1-RELATED"/>
    <property type="match status" value="1"/>
</dbReference>
<proteinExistence type="inferred from homology"/>
<sequence>MEWVMIAVGGGIGAWLRYMVALVVGKWNQSRFPSATFIVNLAGSFLMGMAYGSGDFGPAVSTGFLGALTTFSTFMYEAVTIATKRLWLSVVYIILSLVSGLFMVAVGYMIAV</sequence>
<name>A0A4U1MCZ1_9BACL</name>
<evidence type="ECO:0000256" key="4">
    <source>
        <dbReference type="ARBA" id="ARBA00022989"/>
    </source>
</evidence>
<dbReference type="Pfam" id="PF02537">
    <property type="entry name" value="CRCB"/>
    <property type="match status" value="1"/>
</dbReference>
<dbReference type="InterPro" id="IPR003691">
    <property type="entry name" value="FluC"/>
</dbReference>
<evidence type="ECO:0000256" key="1">
    <source>
        <dbReference type="ARBA" id="ARBA00004651"/>
    </source>
</evidence>
<feature type="binding site" evidence="10">
    <location>
        <position position="66"/>
    </location>
    <ligand>
        <name>Na(+)</name>
        <dbReference type="ChEBI" id="CHEBI:29101"/>
        <note>structural</note>
    </ligand>
</feature>
<evidence type="ECO:0000256" key="2">
    <source>
        <dbReference type="ARBA" id="ARBA00022475"/>
    </source>
</evidence>
<evidence type="ECO:0000256" key="5">
    <source>
        <dbReference type="ARBA" id="ARBA00023136"/>
    </source>
</evidence>
<evidence type="ECO:0000256" key="7">
    <source>
        <dbReference type="ARBA" id="ARBA00035120"/>
    </source>
</evidence>
<keyword evidence="2 10" id="KW-1003">Cell membrane</keyword>
<feature type="binding site" evidence="10">
    <location>
        <position position="69"/>
    </location>
    <ligand>
        <name>Na(+)</name>
        <dbReference type="ChEBI" id="CHEBI:29101"/>
        <note>structural</note>
    </ligand>
</feature>
<accession>A0A4U1MCZ1</accession>
<dbReference type="GO" id="GO:0046872">
    <property type="term" value="F:metal ion binding"/>
    <property type="evidence" value="ECO:0007669"/>
    <property type="project" value="UniProtKB-KW"/>
</dbReference>
<reference evidence="11 12" key="1">
    <citation type="submission" date="2019-04" db="EMBL/GenBank/DDBJ databases">
        <title>Genome sequence of Bacillus hwajinpoensis strain Y2.</title>
        <authorList>
            <person name="Fair J.L."/>
            <person name="Maclea K.S."/>
        </authorList>
    </citation>
    <scope>NUCLEOTIDE SEQUENCE [LARGE SCALE GENOMIC DNA]</scope>
    <source>
        <strain evidence="11 12">Y2</strain>
    </source>
</reference>
<comment type="catalytic activity">
    <reaction evidence="8">
        <text>fluoride(in) = fluoride(out)</text>
        <dbReference type="Rhea" id="RHEA:76159"/>
        <dbReference type="ChEBI" id="CHEBI:17051"/>
    </reaction>
    <physiologicalReaction direction="left-to-right" evidence="8">
        <dbReference type="Rhea" id="RHEA:76160"/>
    </physiologicalReaction>
</comment>
<dbReference type="GO" id="GO:0140114">
    <property type="term" value="P:cellular detoxification of fluoride"/>
    <property type="evidence" value="ECO:0007669"/>
    <property type="project" value="UniProtKB-UniRule"/>
</dbReference>
<keyword evidence="5 10" id="KW-0472">Membrane</keyword>
<dbReference type="Proteomes" id="UP000310541">
    <property type="component" value="Unassembled WGS sequence"/>
</dbReference>
<feature type="transmembrane region" description="Helical" evidence="10">
    <location>
        <begin position="86"/>
        <end position="111"/>
    </location>
</feature>
<comment type="subcellular location">
    <subcellularLocation>
        <location evidence="1 10">Cell membrane</location>
        <topology evidence="1 10">Multi-pass membrane protein</topology>
    </subcellularLocation>
</comment>
<comment type="activity regulation">
    <text evidence="10">Na(+) is not transported, but it plays an essential structural role and its presence is essential for fluoride channel function.</text>
</comment>